<dbReference type="InterPro" id="IPR000801">
    <property type="entry name" value="Esterase-like"/>
</dbReference>
<dbReference type="InterPro" id="IPR050583">
    <property type="entry name" value="Mycobacterial_A85_antigen"/>
</dbReference>
<reference evidence="1" key="1">
    <citation type="journal article" date="2021" name="PeerJ">
        <title>Extensive microbial diversity within the chicken gut microbiome revealed by metagenomics and culture.</title>
        <authorList>
            <person name="Gilroy R."/>
            <person name="Ravi A."/>
            <person name="Getino M."/>
            <person name="Pursley I."/>
            <person name="Horton D.L."/>
            <person name="Alikhan N.F."/>
            <person name="Baker D."/>
            <person name="Gharbi K."/>
            <person name="Hall N."/>
            <person name="Watson M."/>
            <person name="Adriaenssens E.M."/>
            <person name="Foster-Nyarko E."/>
            <person name="Jarju S."/>
            <person name="Secka A."/>
            <person name="Antonio M."/>
            <person name="Oren A."/>
            <person name="Chaudhuri R.R."/>
            <person name="La Ragione R."/>
            <person name="Hildebrand F."/>
            <person name="Pallen M.J."/>
        </authorList>
    </citation>
    <scope>NUCLEOTIDE SEQUENCE</scope>
    <source>
        <strain evidence="1">5933</strain>
    </source>
</reference>
<dbReference type="PANTHER" id="PTHR48098">
    <property type="entry name" value="ENTEROCHELIN ESTERASE-RELATED"/>
    <property type="match status" value="1"/>
</dbReference>
<dbReference type="GO" id="GO:0016747">
    <property type="term" value="F:acyltransferase activity, transferring groups other than amino-acyl groups"/>
    <property type="evidence" value="ECO:0007669"/>
    <property type="project" value="TreeGrafter"/>
</dbReference>
<dbReference type="Proteomes" id="UP000823918">
    <property type="component" value="Unassembled WGS sequence"/>
</dbReference>
<comment type="caution">
    <text evidence="1">The sequence shown here is derived from an EMBL/GenBank/DDBJ whole genome shotgun (WGS) entry which is preliminary data.</text>
</comment>
<sequence length="260" mass="29262">MAIMHVTFASQSLKRWTDFTVIVPLEKGPEQTRETPERFPTLYLLHGYTGNCFDWCTGSNIRAYAEKNKIAVVMSSGENSFYLDDEKADIRYAGFLAELVEFTRKMFPLSEKREETFIGGLSMGGFGALRNGFYYSELFGKVIGLSGAYIQDELADMKEEGNGVAPRGYYERVFGDLKTAAGSDKNPLVCAQQAVKKGTAPKVFMACGTEDFLISQNRAMQERLKQAGVSVDYFEGSGVHDWQFWNAWIEKAIDWLMSNE</sequence>
<protein>
    <submittedName>
        <fullName evidence="1">Esterase family protein</fullName>
    </submittedName>
</protein>
<dbReference type="AlphaFoldDB" id="A0A9D2Q4A3"/>
<accession>A0A9D2Q4A3</accession>
<evidence type="ECO:0000313" key="2">
    <source>
        <dbReference type="Proteomes" id="UP000823918"/>
    </source>
</evidence>
<organism evidence="1 2">
    <name type="scientific">Candidatus Ruthenibacterium merdavium</name>
    <dbReference type="NCBI Taxonomy" id="2838752"/>
    <lineage>
        <taxon>Bacteria</taxon>
        <taxon>Bacillati</taxon>
        <taxon>Bacillota</taxon>
        <taxon>Clostridia</taxon>
        <taxon>Eubacteriales</taxon>
        <taxon>Oscillospiraceae</taxon>
        <taxon>Ruthenibacterium</taxon>
    </lineage>
</organism>
<reference evidence="1" key="2">
    <citation type="submission" date="2021-04" db="EMBL/GenBank/DDBJ databases">
        <authorList>
            <person name="Gilroy R."/>
        </authorList>
    </citation>
    <scope>NUCLEOTIDE SEQUENCE</scope>
    <source>
        <strain evidence="1">5933</strain>
    </source>
</reference>
<dbReference type="SUPFAM" id="SSF53474">
    <property type="entry name" value="alpha/beta-Hydrolases"/>
    <property type="match status" value="1"/>
</dbReference>
<dbReference type="EMBL" id="DWWA01000023">
    <property type="protein sequence ID" value="HJC72121.1"/>
    <property type="molecule type" value="Genomic_DNA"/>
</dbReference>
<dbReference type="Gene3D" id="3.40.50.1820">
    <property type="entry name" value="alpha/beta hydrolase"/>
    <property type="match status" value="1"/>
</dbReference>
<dbReference type="PANTHER" id="PTHR48098:SF1">
    <property type="entry name" value="DIACYLGLYCEROL ACYLTRANSFERASE_MYCOLYLTRANSFERASE AG85A"/>
    <property type="match status" value="1"/>
</dbReference>
<gene>
    <name evidence="1" type="ORF">H9698_04915</name>
</gene>
<dbReference type="Pfam" id="PF00756">
    <property type="entry name" value="Esterase"/>
    <property type="match status" value="1"/>
</dbReference>
<name>A0A9D2Q4A3_9FIRM</name>
<dbReference type="InterPro" id="IPR029058">
    <property type="entry name" value="AB_hydrolase_fold"/>
</dbReference>
<proteinExistence type="predicted"/>
<evidence type="ECO:0000313" key="1">
    <source>
        <dbReference type="EMBL" id="HJC72121.1"/>
    </source>
</evidence>